<keyword evidence="2 6" id="KW-0067">ATP-binding</keyword>
<dbReference type="Gene3D" id="1.20.5.4820">
    <property type="match status" value="1"/>
</dbReference>
<evidence type="ECO:0000256" key="7">
    <source>
        <dbReference type="SAM" id="MobiDB-lite"/>
    </source>
</evidence>
<dbReference type="Pfam" id="PF00063">
    <property type="entry name" value="Myosin_head"/>
    <property type="match status" value="2"/>
</dbReference>
<keyword evidence="4 6" id="KW-0505">Motor protein</keyword>
<dbReference type="PANTHER" id="PTHR13140:SF845">
    <property type="entry name" value="MYOSIN-LIKE PROTEIN"/>
    <property type="match status" value="1"/>
</dbReference>
<gene>
    <name evidence="9" type="ORF">SEMRO_191_G082340.1</name>
</gene>
<feature type="compositionally biased region" description="Low complexity" evidence="7">
    <location>
        <begin position="94"/>
        <end position="109"/>
    </location>
</feature>
<protein>
    <submittedName>
        <fullName evidence="9">Myosin type-2 heavy chain</fullName>
    </submittedName>
</protein>
<evidence type="ECO:0000313" key="10">
    <source>
        <dbReference type="Proteomes" id="UP001153069"/>
    </source>
</evidence>
<dbReference type="GO" id="GO:0016459">
    <property type="term" value="C:myosin complex"/>
    <property type="evidence" value="ECO:0007669"/>
    <property type="project" value="UniProtKB-KW"/>
</dbReference>
<dbReference type="GO" id="GO:0007015">
    <property type="term" value="P:actin filament organization"/>
    <property type="evidence" value="ECO:0007669"/>
    <property type="project" value="TreeGrafter"/>
</dbReference>
<feature type="compositionally biased region" description="Low complexity" evidence="7">
    <location>
        <begin position="1"/>
        <end position="24"/>
    </location>
</feature>
<dbReference type="InterPro" id="IPR027417">
    <property type="entry name" value="P-loop_NTPase"/>
</dbReference>
<dbReference type="Gene3D" id="1.20.120.720">
    <property type="entry name" value="Myosin VI head, motor domain, U50 subdomain"/>
    <property type="match status" value="1"/>
</dbReference>
<dbReference type="GO" id="GO:0005737">
    <property type="term" value="C:cytoplasm"/>
    <property type="evidence" value="ECO:0007669"/>
    <property type="project" value="TreeGrafter"/>
</dbReference>
<dbReference type="InterPro" id="IPR001609">
    <property type="entry name" value="Myosin_head_motor_dom-like"/>
</dbReference>
<dbReference type="InterPro" id="IPR036961">
    <property type="entry name" value="Kinesin_motor_dom_sf"/>
</dbReference>
<feature type="domain" description="Myosin motor" evidence="8">
    <location>
        <begin position="186"/>
        <end position="1022"/>
    </location>
</feature>
<dbReference type="PROSITE" id="PS50096">
    <property type="entry name" value="IQ"/>
    <property type="match status" value="1"/>
</dbReference>
<comment type="caution">
    <text evidence="9">The sequence shown here is derived from an EMBL/GenBank/DDBJ whole genome shotgun (WGS) entry which is preliminary data.</text>
</comment>
<organism evidence="9 10">
    <name type="scientific">Seminavis robusta</name>
    <dbReference type="NCBI Taxonomy" id="568900"/>
    <lineage>
        <taxon>Eukaryota</taxon>
        <taxon>Sar</taxon>
        <taxon>Stramenopiles</taxon>
        <taxon>Ochrophyta</taxon>
        <taxon>Bacillariophyta</taxon>
        <taxon>Bacillariophyceae</taxon>
        <taxon>Bacillariophycidae</taxon>
        <taxon>Naviculales</taxon>
        <taxon>Naviculaceae</taxon>
        <taxon>Seminavis</taxon>
    </lineage>
</organism>
<name>A0A9N8DJS3_9STRA</name>
<dbReference type="CDD" id="cd00124">
    <property type="entry name" value="MYSc"/>
    <property type="match status" value="1"/>
</dbReference>
<keyword evidence="10" id="KW-1185">Reference proteome</keyword>
<feature type="binding site" evidence="6">
    <location>
        <begin position="298"/>
        <end position="305"/>
    </location>
    <ligand>
        <name>ATP</name>
        <dbReference type="ChEBI" id="CHEBI:30616"/>
    </ligand>
</feature>
<dbReference type="GO" id="GO:0000146">
    <property type="term" value="F:microfilament motor activity"/>
    <property type="evidence" value="ECO:0007669"/>
    <property type="project" value="TreeGrafter"/>
</dbReference>
<dbReference type="PROSITE" id="PS51456">
    <property type="entry name" value="MYOSIN_MOTOR"/>
    <property type="match status" value="1"/>
</dbReference>
<dbReference type="Gene3D" id="1.20.58.530">
    <property type="match status" value="1"/>
</dbReference>
<evidence type="ECO:0000256" key="5">
    <source>
        <dbReference type="ARBA" id="ARBA00023203"/>
    </source>
</evidence>
<dbReference type="SMART" id="SM00242">
    <property type="entry name" value="MYSc"/>
    <property type="match status" value="1"/>
</dbReference>
<keyword evidence="1 6" id="KW-0547">Nucleotide-binding</keyword>
<evidence type="ECO:0000313" key="9">
    <source>
        <dbReference type="EMBL" id="CAB9504288.1"/>
    </source>
</evidence>
<dbReference type="Gene3D" id="1.10.10.820">
    <property type="match status" value="1"/>
</dbReference>
<dbReference type="Gene3D" id="3.40.850.10">
    <property type="entry name" value="Kinesin motor domain"/>
    <property type="match status" value="2"/>
</dbReference>
<dbReference type="EMBL" id="CAICTM010000190">
    <property type="protein sequence ID" value="CAB9504288.1"/>
    <property type="molecule type" value="Genomic_DNA"/>
</dbReference>
<feature type="region of interest" description="Disordered" evidence="7">
    <location>
        <begin position="1"/>
        <end position="110"/>
    </location>
</feature>
<dbReference type="Proteomes" id="UP001153069">
    <property type="component" value="Unassembled WGS sequence"/>
</dbReference>
<keyword evidence="3 6" id="KW-0518">Myosin</keyword>
<evidence type="ECO:0000256" key="6">
    <source>
        <dbReference type="PROSITE-ProRule" id="PRU00782"/>
    </source>
</evidence>
<feature type="compositionally biased region" description="Low complexity" evidence="7">
    <location>
        <begin position="46"/>
        <end position="55"/>
    </location>
</feature>
<accession>A0A9N8DJS3</accession>
<sequence length="1145" mass="128017">MVVSTTATASSRSSMNSGQTATTSSKKKATDSNRVWVKMEDDTKMMDGSMGSGSSRRVFSKKQPDAAPLSPKSTATSDIAPKSPMGASSRRAFGSGKSSSTASSTGSSSVDAPVIVRAAAPWRWKLGVMLENSATEGLTIRLVDGATGHELAGDAHLLQLPADALRTRRVLPANSYPRDKQHGQLLCPADLISLTHLHEASVVECLVHRYHQEKIYTNTGPVLLALNPFQTIHGLYDDATMRQYWHHAESNTDEELPPHVYAVADATFRGMMRKLEMATAANQSQEQFDCNQSILVSGESGAGKTVTMKFAMKYLAALSQRLADFYAKAGTPSYLTLTKKDGKKKGGSGAIGRTITDPLALRGHTFAVKTQPSLYVPMGTSSASKRRGSLATASTLSNQTDSIENKVLQSNPILESFGNARTIRNDNSSRFGKFIQMQFTRYGKLIGAEIETYLLEKVRILTQTPGERNYHIFYEFLSGGMDFRELKTYHFTSKQTPADFKICASSNTFDRRDGVPDSDTYRELRRAMHIMHFSAETQKDIFNVTAAILHSSNLTWMEVDGTGESAVDQSNPHLEAVCQLLEVTPEDMTQSLCYYSITVRDNVVRKSLSKEKTEHGFEALLKALYGALFTSLVRRINQSISYKKKPTKSAEPTEEGEEEEEDEFVIEEEDDPMHVPACFIGILDIFGFESFTVNSFEQLCINYCNETLQMQFSSFILKNEQKEYEKEGIKWDFIDFAENQDVLDLIERKSGIIGILDDMCRAPGTTDRVFCDTLYKNCTTSSVFTANKKQTAMLMFTIHHYAGPVEYTADGFVEKNRDELPKESTEFLRKSPNEFVRELAEIIEGSVNVSDGTSNNGGGKGRKQLARTVGGQFRDQLKDLRVKIEKTTPCYIRCLKPNDLLVPNRFEIPIVAEQLRCGGVLEAVRVARAGFTQHYPHVEFVRRYRPLVWREWQKKAIASSSDVGDVCRKLIDALFEKLQHLEASEKKDGGDGPRFVKLGMQMGKTKVFLRQREFEGLERQRGHEQGKAALLLNATFRGYLVRIKWAEYVPLLERQKNDFLNDREKRLREEAELRAQNEKSMSDIAANFAGTGELLLREGERELVAGKVASKNPVSIADAMKKGPSGDFKWVERNGAWVKKFLNED</sequence>
<dbReference type="GO" id="GO:0016020">
    <property type="term" value="C:membrane"/>
    <property type="evidence" value="ECO:0007669"/>
    <property type="project" value="TreeGrafter"/>
</dbReference>
<dbReference type="GO" id="GO:0005524">
    <property type="term" value="F:ATP binding"/>
    <property type="evidence" value="ECO:0007669"/>
    <property type="project" value="UniProtKB-UniRule"/>
</dbReference>
<dbReference type="SUPFAM" id="SSF52540">
    <property type="entry name" value="P-loop containing nucleoside triphosphate hydrolases"/>
    <property type="match status" value="1"/>
</dbReference>
<evidence type="ECO:0000259" key="8">
    <source>
        <dbReference type="PROSITE" id="PS51456"/>
    </source>
</evidence>
<evidence type="ECO:0000256" key="3">
    <source>
        <dbReference type="ARBA" id="ARBA00023123"/>
    </source>
</evidence>
<proteinExistence type="inferred from homology"/>
<comment type="similarity">
    <text evidence="6">Belongs to the TRAFAC class myosin-kinesin ATPase superfamily. Myosin family.</text>
</comment>
<evidence type="ECO:0000256" key="2">
    <source>
        <dbReference type="ARBA" id="ARBA00022840"/>
    </source>
</evidence>
<feature type="compositionally biased region" description="Acidic residues" evidence="7">
    <location>
        <begin position="652"/>
        <end position="664"/>
    </location>
</feature>
<dbReference type="PRINTS" id="PR00193">
    <property type="entry name" value="MYOSINHEAVY"/>
</dbReference>
<reference evidence="9" key="1">
    <citation type="submission" date="2020-06" db="EMBL/GenBank/DDBJ databases">
        <authorList>
            <consortium name="Plant Systems Biology data submission"/>
        </authorList>
    </citation>
    <scope>NUCLEOTIDE SEQUENCE</scope>
    <source>
        <strain evidence="9">D6</strain>
    </source>
</reference>
<evidence type="ECO:0000256" key="1">
    <source>
        <dbReference type="ARBA" id="ARBA00022741"/>
    </source>
</evidence>
<evidence type="ECO:0000256" key="4">
    <source>
        <dbReference type="ARBA" id="ARBA00023175"/>
    </source>
</evidence>
<feature type="region of interest" description="Actin-binding" evidence="6">
    <location>
        <begin position="877"/>
        <end position="899"/>
    </location>
</feature>
<feature type="region of interest" description="Disordered" evidence="7">
    <location>
        <begin position="644"/>
        <end position="664"/>
    </location>
</feature>
<dbReference type="GO" id="GO:0051015">
    <property type="term" value="F:actin filament binding"/>
    <property type="evidence" value="ECO:0007669"/>
    <property type="project" value="TreeGrafter"/>
</dbReference>
<dbReference type="PANTHER" id="PTHR13140">
    <property type="entry name" value="MYOSIN"/>
    <property type="match status" value="1"/>
</dbReference>
<keyword evidence="5 6" id="KW-0009">Actin-binding</keyword>
<dbReference type="OrthoDB" id="40889at2759"/>
<dbReference type="AlphaFoldDB" id="A0A9N8DJS3"/>